<dbReference type="AlphaFoldDB" id="G0MAR6"/>
<accession>G0MAR6</accession>
<feature type="region of interest" description="Disordered" evidence="1">
    <location>
        <begin position="428"/>
        <end position="456"/>
    </location>
</feature>
<dbReference type="OrthoDB" id="10687069at2759"/>
<evidence type="ECO:0000313" key="3">
    <source>
        <dbReference type="Proteomes" id="UP000008068"/>
    </source>
</evidence>
<feature type="compositionally biased region" description="Basic and acidic residues" evidence="1">
    <location>
        <begin position="811"/>
        <end position="827"/>
    </location>
</feature>
<dbReference type="InParanoid" id="G0MAR6"/>
<reference evidence="3" key="1">
    <citation type="submission" date="2011-07" db="EMBL/GenBank/DDBJ databases">
        <authorList>
            <consortium name="Caenorhabditis brenneri Sequencing and Analysis Consortium"/>
            <person name="Wilson R.K."/>
        </authorList>
    </citation>
    <scope>NUCLEOTIDE SEQUENCE [LARGE SCALE GENOMIC DNA]</scope>
    <source>
        <strain evidence="3">PB2801</strain>
    </source>
</reference>
<feature type="compositionally biased region" description="Polar residues" evidence="1">
    <location>
        <begin position="900"/>
        <end position="913"/>
    </location>
</feature>
<feature type="region of interest" description="Disordered" evidence="1">
    <location>
        <begin position="64"/>
        <end position="90"/>
    </location>
</feature>
<dbReference type="Proteomes" id="UP000008068">
    <property type="component" value="Unassembled WGS sequence"/>
</dbReference>
<sequence length="940" mass="107096">MNCFRELVTHLHSLEEVDDQPTEELGYDLYKTTTEGDVYMEGEQYDDYTDQPSTSDWKKLATPKMEADMPSTSEVVVKKECPDEDTPSTSRVVVKEECPDEDMPSTYEVVVKKECPDEDMPSTSEVVVKKECPDEDMPSASEIVVKEECPDEDGYGGTTTDSGAFDPSKVKAEVEEEEEVKPVVTGVIPEGTVAIPREMMEKEDGITAFARLVREKLNDVAKISIGEYLLNTPFIEPGPHVSPCIICTEPVASYHGLTLKMNYAVKLLMAAVMSGIVDVEDAAERIKVNPLRMCRTHTHFIYDWMSYATGCNSADSLEQAPIGKIKSCIDVYRDLKKLREYQDGQLRRFTPVWSFKHAVRSYFRGYETKYPDKVSAAKALVHQEEKRQELPSPVKRLVYEVPPSASLQEILKAQNIVLNQDEEKHLLEALRIPERQPRKPQPKKPKDTRRKPKNKLDYLTDAAIAAIPESMKNPTRPTTEPEYWTARSQSPEVAEPGPDDLYYQHHKQNNAKVRDERYSSYPEEIRKMMAPIDQFYDQGSGANRAKITAIREQKRKNPDPQPVTKKRTRAAPINFTKLAQQMMQKIDSRTLSDSTSNANFPSTSAQSSSTPVPSTSAPVPAIATPARSFPDPSRYMRVVPKPGQKGVPKYVLRPEFAAKGPAEPMVLNPAPIPDWIQALPVIPERRRQPEPVVYEDYQRPQYVEEKPSIDQDWRPQHDVLQGEQFYKAGFDTNADFVHYGYEEHKPEIGTRLVNPMEEVKPDYVQLGHPASHVMAEETKPEQMDFHHNGVNIRSNEEQKPELANFLNPIPQEEKPDVQPKSMYDRRRDQNLTLNLRSKPIPRDAKPKVNTKTFLSRRKMDREEENLILKLKSKPVEKLELRPPGGVVKAPEVKSVRRNRPSTSQDTQLPGYNPNMTIKELMQARLKAQREKLNFQNQQQS</sequence>
<feature type="compositionally biased region" description="Polar residues" evidence="1">
    <location>
        <begin position="587"/>
        <end position="600"/>
    </location>
</feature>
<name>G0MAR6_CAEBE</name>
<evidence type="ECO:0000256" key="1">
    <source>
        <dbReference type="SAM" id="MobiDB-lite"/>
    </source>
</evidence>
<feature type="region of interest" description="Disordered" evidence="1">
    <location>
        <begin position="550"/>
        <end position="570"/>
    </location>
</feature>
<feature type="region of interest" description="Disordered" evidence="1">
    <location>
        <begin position="587"/>
        <end position="628"/>
    </location>
</feature>
<feature type="compositionally biased region" description="Basic and acidic residues" evidence="1">
    <location>
        <begin position="428"/>
        <end position="437"/>
    </location>
</feature>
<feature type="compositionally biased region" description="Low complexity" evidence="1">
    <location>
        <begin position="601"/>
        <end position="626"/>
    </location>
</feature>
<feature type="compositionally biased region" description="Basic residues" evidence="1">
    <location>
        <begin position="438"/>
        <end position="453"/>
    </location>
</feature>
<dbReference type="eggNOG" id="ENOG502TIKD">
    <property type="taxonomic scope" value="Eukaryota"/>
</dbReference>
<evidence type="ECO:0000313" key="2">
    <source>
        <dbReference type="EMBL" id="EGT40533.1"/>
    </source>
</evidence>
<proteinExistence type="predicted"/>
<dbReference type="EMBL" id="GL379788">
    <property type="protein sequence ID" value="EGT40533.1"/>
    <property type="molecule type" value="Genomic_DNA"/>
</dbReference>
<dbReference type="HOGENOM" id="CLU_312214_0_0_1"/>
<protein>
    <submittedName>
        <fullName evidence="2">CBN-LIN-15A protein</fullName>
    </submittedName>
</protein>
<feature type="region of interest" description="Disordered" evidence="1">
    <location>
        <begin position="881"/>
        <end position="913"/>
    </location>
</feature>
<organism evidence="3">
    <name type="scientific">Caenorhabditis brenneri</name>
    <name type="common">Nematode worm</name>
    <dbReference type="NCBI Taxonomy" id="135651"/>
    <lineage>
        <taxon>Eukaryota</taxon>
        <taxon>Metazoa</taxon>
        <taxon>Ecdysozoa</taxon>
        <taxon>Nematoda</taxon>
        <taxon>Chromadorea</taxon>
        <taxon>Rhabditida</taxon>
        <taxon>Rhabditina</taxon>
        <taxon>Rhabditomorpha</taxon>
        <taxon>Rhabditoidea</taxon>
        <taxon>Rhabditidae</taxon>
        <taxon>Peloderinae</taxon>
        <taxon>Caenorhabditis</taxon>
    </lineage>
</organism>
<feature type="region of interest" description="Disordered" evidence="1">
    <location>
        <begin position="471"/>
        <end position="499"/>
    </location>
</feature>
<feature type="region of interest" description="Disordered" evidence="1">
    <location>
        <begin position="805"/>
        <end position="827"/>
    </location>
</feature>
<gene>
    <name evidence="2" type="primary">Cbn-lin-15A</name>
    <name evidence="2" type="ORF">CAEBREN_06752</name>
</gene>
<dbReference type="STRING" id="135651.G0MAR6"/>
<keyword evidence="3" id="KW-1185">Reference proteome</keyword>